<feature type="domain" description="Beta-hexosaminidase bacterial type N-terminal" evidence="7">
    <location>
        <begin position="11"/>
        <end position="137"/>
    </location>
</feature>
<dbReference type="InterPro" id="IPR017853">
    <property type="entry name" value="GH"/>
</dbReference>
<proteinExistence type="inferred from homology"/>
<dbReference type="PRINTS" id="PR00738">
    <property type="entry name" value="GLHYDRLASE20"/>
</dbReference>
<dbReference type="EC" id="3.2.1.52" evidence="3"/>
<evidence type="ECO:0000259" key="7">
    <source>
        <dbReference type="Pfam" id="PF02838"/>
    </source>
</evidence>
<dbReference type="Pfam" id="PF02838">
    <property type="entry name" value="Glyco_hydro_20b"/>
    <property type="match status" value="1"/>
</dbReference>
<dbReference type="PANTHER" id="PTHR22600:SF57">
    <property type="entry name" value="BETA-N-ACETYLHEXOSAMINIDASE"/>
    <property type="match status" value="1"/>
</dbReference>
<evidence type="ECO:0000256" key="1">
    <source>
        <dbReference type="ARBA" id="ARBA00001231"/>
    </source>
</evidence>
<sequence length="565" mass="61147">MSGTPDGAAPPFLPRPRRWERAQGVLRLDATSTMGALDSLRRVTDWFRSELSMASGLGLHPAPLAEATIRLGLDPALPAEGFVLEITTTHLSVRGGDPAGVFYGLQAVRQLLPPSAFARAPVGDGPWDLPCGVVEDAPRFAWRGVLLDVVRHFLPLDDVLRFVDLLAMHRINTLHLHLTDDQGWRLEIDGYPRLTEVGGWRRESQVGAGDDAPGDGRPHGGWYTRADIAQIVSYAADRFVTVVPEIELPGHVQALVAAYPALGAGLDVGPDGRPLAPEVWTRWGISDQVLSVDDATVAVLCDVLDEVVAMFPSPVVCLGGDESPKGRWQDDPRVAARRAELGGATDPELHNWFVARLAEHLGRHGRRAMVWDEVLEGPDVPGVVVASWRGEHGVRVGTRRGYDVVSSPAGRVYLDYRQSDDPDEPIPTGAVTTLLDLYGFDPAAASAAASGTAGPDAAATGVLLGAQANLWTEHIDSRQVLEYMAFPRVAALAEALWSAGERDGKEFLERLVVHLGRLDARGVAYRRLDGPRPWQKRPGVLGDMRAPDELEAQLAQMVAAFDEKP</sequence>
<comment type="catalytic activity">
    <reaction evidence="1">
        <text>Hydrolysis of terminal non-reducing N-acetyl-D-hexosamine residues in N-acetyl-beta-D-hexosaminides.</text>
        <dbReference type="EC" id="3.2.1.52"/>
    </reaction>
</comment>
<evidence type="ECO:0000256" key="2">
    <source>
        <dbReference type="ARBA" id="ARBA00006285"/>
    </source>
</evidence>
<dbReference type="InterPro" id="IPR015883">
    <property type="entry name" value="Glyco_hydro_20_cat"/>
</dbReference>
<comment type="caution">
    <text evidence="8">The sequence shown here is derived from an EMBL/GenBank/DDBJ whole genome shotgun (WGS) entry which is preliminary data.</text>
</comment>
<dbReference type="Proteomes" id="UP001183585">
    <property type="component" value="Unassembled WGS sequence"/>
</dbReference>
<accession>A0ABU2CIC3</accession>
<dbReference type="PANTHER" id="PTHR22600">
    <property type="entry name" value="BETA-HEXOSAMINIDASE"/>
    <property type="match status" value="1"/>
</dbReference>
<feature type="domain" description="Glycoside hydrolase family 20 catalytic" evidence="6">
    <location>
        <begin position="140"/>
        <end position="499"/>
    </location>
</feature>
<keyword evidence="4 8" id="KW-0378">Hydrolase</keyword>
<dbReference type="GO" id="GO:0004563">
    <property type="term" value="F:beta-N-acetylhexosaminidase activity"/>
    <property type="evidence" value="ECO:0007669"/>
    <property type="project" value="UniProtKB-EC"/>
</dbReference>
<keyword evidence="9" id="KW-1185">Reference proteome</keyword>
<organism evidence="8 9">
    <name type="scientific">Promicromonospora iranensis</name>
    <dbReference type="NCBI Taxonomy" id="1105144"/>
    <lineage>
        <taxon>Bacteria</taxon>
        <taxon>Bacillati</taxon>
        <taxon>Actinomycetota</taxon>
        <taxon>Actinomycetes</taxon>
        <taxon>Micrococcales</taxon>
        <taxon>Promicromonosporaceae</taxon>
        <taxon>Promicromonospora</taxon>
    </lineage>
</organism>
<evidence type="ECO:0000256" key="4">
    <source>
        <dbReference type="ARBA" id="ARBA00022801"/>
    </source>
</evidence>
<keyword evidence="5 8" id="KW-0326">Glycosidase</keyword>
<dbReference type="Gene3D" id="3.20.20.80">
    <property type="entry name" value="Glycosidases"/>
    <property type="match status" value="1"/>
</dbReference>
<evidence type="ECO:0000259" key="6">
    <source>
        <dbReference type="Pfam" id="PF00728"/>
    </source>
</evidence>
<dbReference type="InterPro" id="IPR015882">
    <property type="entry name" value="HEX_bac_N"/>
</dbReference>
<dbReference type="CDD" id="cd06563">
    <property type="entry name" value="GH20_chitobiase-like"/>
    <property type="match status" value="1"/>
</dbReference>
<comment type="similarity">
    <text evidence="2">Belongs to the glycosyl hydrolase 20 family.</text>
</comment>
<dbReference type="InterPro" id="IPR029018">
    <property type="entry name" value="Hex-like_dom2"/>
</dbReference>
<name>A0ABU2CIC3_9MICO</name>
<reference evidence="8 9" key="1">
    <citation type="submission" date="2023-07" db="EMBL/GenBank/DDBJ databases">
        <title>Sequencing the genomes of 1000 actinobacteria strains.</title>
        <authorList>
            <person name="Klenk H.-P."/>
        </authorList>
    </citation>
    <scope>NUCLEOTIDE SEQUENCE [LARGE SCALE GENOMIC DNA]</scope>
    <source>
        <strain evidence="8 9">DSM 45554</strain>
    </source>
</reference>
<dbReference type="SUPFAM" id="SSF55545">
    <property type="entry name" value="beta-N-acetylhexosaminidase-like domain"/>
    <property type="match status" value="1"/>
</dbReference>
<dbReference type="Gene3D" id="3.30.379.10">
    <property type="entry name" value="Chitobiase/beta-hexosaminidase domain 2-like"/>
    <property type="match status" value="1"/>
</dbReference>
<dbReference type="InterPro" id="IPR025705">
    <property type="entry name" value="Beta_hexosaminidase_sua/sub"/>
</dbReference>
<dbReference type="SUPFAM" id="SSF51445">
    <property type="entry name" value="(Trans)glycosidases"/>
    <property type="match status" value="1"/>
</dbReference>
<evidence type="ECO:0000256" key="5">
    <source>
        <dbReference type="ARBA" id="ARBA00023295"/>
    </source>
</evidence>
<evidence type="ECO:0000313" key="9">
    <source>
        <dbReference type="Proteomes" id="UP001183585"/>
    </source>
</evidence>
<dbReference type="Pfam" id="PF00728">
    <property type="entry name" value="Glyco_hydro_20"/>
    <property type="match status" value="1"/>
</dbReference>
<protein>
    <recommendedName>
        <fullName evidence="3">beta-N-acetylhexosaminidase</fullName>
        <ecNumber evidence="3">3.2.1.52</ecNumber>
    </recommendedName>
</protein>
<evidence type="ECO:0000313" key="8">
    <source>
        <dbReference type="EMBL" id="MDR7381079.1"/>
    </source>
</evidence>
<dbReference type="EMBL" id="JAVDYE010000001">
    <property type="protein sequence ID" value="MDR7381079.1"/>
    <property type="molecule type" value="Genomic_DNA"/>
</dbReference>
<gene>
    <name evidence="8" type="ORF">J2S48_000594</name>
</gene>
<evidence type="ECO:0000256" key="3">
    <source>
        <dbReference type="ARBA" id="ARBA00012663"/>
    </source>
</evidence>
<dbReference type="RefSeq" id="WP_274997665.1">
    <property type="nucleotide sequence ID" value="NZ_JAJQQP010000017.1"/>
</dbReference>